<feature type="non-terminal residue" evidence="2">
    <location>
        <position position="1"/>
    </location>
</feature>
<accession>A0ABN9SDN2</accession>
<gene>
    <name evidence="2" type="ORF">PCOR1329_LOCUS28328</name>
</gene>
<feature type="region of interest" description="Disordered" evidence="1">
    <location>
        <begin position="1"/>
        <end position="122"/>
    </location>
</feature>
<name>A0ABN9SDN2_9DINO</name>
<feature type="compositionally biased region" description="Basic and acidic residues" evidence="1">
    <location>
        <begin position="327"/>
        <end position="377"/>
    </location>
</feature>
<feature type="compositionally biased region" description="Pro residues" evidence="1">
    <location>
        <begin position="574"/>
        <end position="602"/>
    </location>
</feature>
<dbReference type="EMBL" id="CAUYUJ010010435">
    <property type="protein sequence ID" value="CAK0829342.1"/>
    <property type="molecule type" value="Genomic_DNA"/>
</dbReference>
<feature type="compositionally biased region" description="Low complexity" evidence="1">
    <location>
        <begin position="77"/>
        <end position="101"/>
    </location>
</feature>
<evidence type="ECO:0000256" key="1">
    <source>
        <dbReference type="SAM" id="MobiDB-lite"/>
    </source>
</evidence>
<feature type="region of interest" description="Disordered" evidence="1">
    <location>
        <begin position="289"/>
        <end position="458"/>
    </location>
</feature>
<feature type="region of interest" description="Disordered" evidence="1">
    <location>
        <begin position="561"/>
        <end position="677"/>
    </location>
</feature>
<feature type="compositionally biased region" description="Basic and acidic residues" evidence="1">
    <location>
        <begin position="386"/>
        <end position="411"/>
    </location>
</feature>
<dbReference type="Proteomes" id="UP001189429">
    <property type="component" value="Unassembled WGS sequence"/>
</dbReference>
<comment type="caution">
    <text evidence="2">The sequence shown here is derived from an EMBL/GenBank/DDBJ whole genome shotgun (WGS) entry which is preliminary data.</text>
</comment>
<reference evidence="2" key="1">
    <citation type="submission" date="2023-10" db="EMBL/GenBank/DDBJ databases">
        <authorList>
            <person name="Chen Y."/>
            <person name="Shah S."/>
            <person name="Dougan E. K."/>
            <person name="Thang M."/>
            <person name="Chan C."/>
        </authorList>
    </citation>
    <scope>NUCLEOTIDE SEQUENCE [LARGE SCALE GENOMIC DNA]</scope>
</reference>
<keyword evidence="3" id="KW-1185">Reference proteome</keyword>
<protein>
    <submittedName>
        <fullName evidence="2">Uncharacterized protein</fullName>
    </submittedName>
</protein>
<evidence type="ECO:0000313" key="3">
    <source>
        <dbReference type="Proteomes" id="UP001189429"/>
    </source>
</evidence>
<organism evidence="2 3">
    <name type="scientific">Prorocentrum cordatum</name>
    <dbReference type="NCBI Taxonomy" id="2364126"/>
    <lineage>
        <taxon>Eukaryota</taxon>
        <taxon>Sar</taxon>
        <taxon>Alveolata</taxon>
        <taxon>Dinophyceae</taxon>
        <taxon>Prorocentrales</taxon>
        <taxon>Prorocentraceae</taxon>
        <taxon>Prorocentrum</taxon>
    </lineage>
</organism>
<proteinExistence type="predicted"/>
<feature type="compositionally biased region" description="Pro residues" evidence="1">
    <location>
        <begin position="14"/>
        <end position="35"/>
    </location>
</feature>
<sequence length="798" mass="84152">LSWPSWEGSWGSAAPPPSPSPPPPWVLPSPPPGPPKSGGRKAGPCRAMSEPWRPPRRPSERAPPSEGCCCCPRCWGRRPPAGAARPPRGRGSCRGWQAARGARARGPGRRGTGASSPRARTEDDALDLVVEARGVHGGGVASGDSGEPSDHEVARIHVRSGTAASFVFHASPPGWAGLPPVPRERELNLTVLLGDRRQSVEIFSFDSLHLPPQSELKHEAILQGTGAALSLGTGAAPSLGLARQGGGSLRQRAQARSATFTFRSASKFVVHAAASGPVSGGLVDFMLGPPAPTSRTAPAPCRAPRPPGAAGERAEGGLPAGGPRRRGLGDVLERHDLDGHHGHGHHGVDQRGAHHHDAVHGQPDPRRHPHREPDHRGAHVAAAAAGDRHAAAGGDQHEDQHGRCHEPDHRGAHAAAAAAADDDRHAAAAGDQYEDQHGRGHEPGTRGRACRGAGGAGACGRRQRAEAQLPGGAGRLGNAVVGPEEGVVLRARAARMRGDRLRGELLRGRGVRLLQGPRELGRGAPVPGGEDEASACERAHDLVLSQCPGCSECPLRSACPGAAPEEGRGRWQQAPPPEPPPDPRPPEPPPDPRPPEPQPPQRRPPDRQPRKPAQRPPQRHSPEPPPPSPERQKRPPTTQRQPRQPPTTQRPPPTTPRPAPVPGHDLPASDGADSYDCGGSEGCEAWTPDQHAWCLTKMGVRCTRRAAPDENGPQLAGWDKASVAAAASTSRPPARHAMDASACRAGAARSYEEKQMCCRHFAQGCRVLFPPYQCRGKEAPKEWSQEKQRWCFGGAGSG</sequence>
<feature type="compositionally biased region" description="Pro residues" evidence="1">
    <location>
        <begin position="643"/>
        <end position="661"/>
    </location>
</feature>
<feature type="compositionally biased region" description="Basic and acidic residues" evidence="1">
    <location>
        <begin position="434"/>
        <end position="445"/>
    </location>
</feature>
<evidence type="ECO:0000313" key="2">
    <source>
        <dbReference type="EMBL" id="CAK0829342.1"/>
    </source>
</evidence>
<dbReference type="PRINTS" id="PR01217">
    <property type="entry name" value="PRICHEXTENSN"/>
</dbReference>